<name>A0ABR2G870_9ROSI</name>
<dbReference type="EMBL" id="JBBPBM010000002">
    <property type="protein sequence ID" value="KAK8596791.1"/>
    <property type="molecule type" value="Genomic_DNA"/>
</dbReference>
<evidence type="ECO:0000313" key="2">
    <source>
        <dbReference type="Proteomes" id="UP001472677"/>
    </source>
</evidence>
<proteinExistence type="predicted"/>
<gene>
    <name evidence="1" type="ORF">V6N12_065270</name>
</gene>
<dbReference type="Proteomes" id="UP001472677">
    <property type="component" value="Unassembled WGS sequence"/>
</dbReference>
<protein>
    <submittedName>
        <fullName evidence="1">Uncharacterized protein</fullName>
    </submittedName>
</protein>
<comment type="caution">
    <text evidence="1">The sequence shown here is derived from an EMBL/GenBank/DDBJ whole genome shotgun (WGS) entry which is preliminary data.</text>
</comment>
<accession>A0ABR2G870</accession>
<sequence>MGSGANGGGTTSGVGLDGEFVHLELVVIKPTFSYNFCVSCCSRSIVVLVLVFFGPSLLWELWLDARASDEKFNFRHDVVFLFHHGIFVPCVEEGVVGKASESGGGTQSVVSVLDILKVVRNRASKVVLKLSGVASGAAATSCMNPFSPDTRDGKVLIFFSICALMDHIGTCD</sequence>
<evidence type="ECO:0000313" key="1">
    <source>
        <dbReference type="EMBL" id="KAK8596791.1"/>
    </source>
</evidence>
<organism evidence="1 2">
    <name type="scientific">Hibiscus sabdariffa</name>
    <name type="common">roselle</name>
    <dbReference type="NCBI Taxonomy" id="183260"/>
    <lineage>
        <taxon>Eukaryota</taxon>
        <taxon>Viridiplantae</taxon>
        <taxon>Streptophyta</taxon>
        <taxon>Embryophyta</taxon>
        <taxon>Tracheophyta</taxon>
        <taxon>Spermatophyta</taxon>
        <taxon>Magnoliopsida</taxon>
        <taxon>eudicotyledons</taxon>
        <taxon>Gunneridae</taxon>
        <taxon>Pentapetalae</taxon>
        <taxon>rosids</taxon>
        <taxon>malvids</taxon>
        <taxon>Malvales</taxon>
        <taxon>Malvaceae</taxon>
        <taxon>Malvoideae</taxon>
        <taxon>Hibiscus</taxon>
    </lineage>
</organism>
<keyword evidence="2" id="KW-1185">Reference proteome</keyword>
<reference evidence="1 2" key="1">
    <citation type="journal article" date="2024" name="G3 (Bethesda)">
        <title>Genome assembly of Hibiscus sabdariffa L. provides insights into metabolisms of medicinal natural products.</title>
        <authorList>
            <person name="Kim T."/>
        </authorList>
    </citation>
    <scope>NUCLEOTIDE SEQUENCE [LARGE SCALE GENOMIC DNA]</scope>
    <source>
        <strain evidence="1">TK-2024</strain>
        <tissue evidence="1">Old leaves</tissue>
    </source>
</reference>